<name>A0A8H7D920_9AGAR</name>
<protein>
    <submittedName>
        <fullName evidence="1">SesA domain-containing protein</fullName>
    </submittedName>
</protein>
<evidence type="ECO:0000313" key="2">
    <source>
        <dbReference type="Proteomes" id="UP000620124"/>
    </source>
</evidence>
<sequence>MAEALGTVTSILQLINTVLTAKDCIQDFVHAPQEQRKLLLEMADLQPLLEELQDRIVANPLGGILQRMKRPLADFKGTMERFTEKLRPEQFKTLLNSWLLVDLWDMGQQHQGDRDVLLRSVKDVADTVNSGVTNITNSISQQLQRMDSAERGQIIEWLSPINFFLRHSDISSAQEELFGAVEFRVREKLCLRLWSWIILARTKISA</sequence>
<comment type="caution">
    <text evidence="1">The sequence shown here is derived from an EMBL/GenBank/DDBJ whole genome shotgun (WGS) entry which is preliminary data.</text>
</comment>
<gene>
    <name evidence="1" type="ORF">MVEN_00457100</name>
</gene>
<proteinExistence type="predicted"/>
<dbReference type="OrthoDB" id="448455at2759"/>
<dbReference type="Proteomes" id="UP000620124">
    <property type="component" value="Unassembled WGS sequence"/>
</dbReference>
<accession>A0A8H7D920</accession>
<reference evidence="1" key="1">
    <citation type="submission" date="2020-05" db="EMBL/GenBank/DDBJ databases">
        <title>Mycena genomes resolve the evolution of fungal bioluminescence.</title>
        <authorList>
            <person name="Tsai I.J."/>
        </authorList>
    </citation>
    <scope>NUCLEOTIDE SEQUENCE</scope>
    <source>
        <strain evidence="1">CCC161011</strain>
    </source>
</reference>
<keyword evidence="2" id="KW-1185">Reference proteome</keyword>
<organism evidence="1 2">
    <name type="scientific">Mycena venus</name>
    <dbReference type="NCBI Taxonomy" id="2733690"/>
    <lineage>
        <taxon>Eukaryota</taxon>
        <taxon>Fungi</taxon>
        <taxon>Dikarya</taxon>
        <taxon>Basidiomycota</taxon>
        <taxon>Agaricomycotina</taxon>
        <taxon>Agaricomycetes</taxon>
        <taxon>Agaricomycetidae</taxon>
        <taxon>Agaricales</taxon>
        <taxon>Marasmiineae</taxon>
        <taxon>Mycenaceae</taxon>
        <taxon>Mycena</taxon>
    </lineage>
</organism>
<evidence type="ECO:0000313" key="1">
    <source>
        <dbReference type="EMBL" id="KAF7365830.1"/>
    </source>
</evidence>
<dbReference type="EMBL" id="JACAZI010000003">
    <property type="protein sequence ID" value="KAF7365830.1"/>
    <property type="molecule type" value="Genomic_DNA"/>
</dbReference>
<dbReference type="AlphaFoldDB" id="A0A8H7D920"/>